<protein>
    <submittedName>
        <fullName evidence="1">Uncharacterized protein</fullName>
    </submittedName>
</protein>
<dbReference type="AlphaFoldDB" id="A0A820H511"/>
<name>A0A820H511_9BILA</name>
<accession>A0A820H511</accession>
<gene>
    <name evidence="1" type="ORF">JBS370_LOCUS40043</name>
</gene>
<evidence type="ECO:0000313" key="2">
    <source>
        <dbReference type="Proteomes" id="UP000663836"/>
    </source>
</evidence>
<evidence type="ECO:0000313" key="1">
    <source>
        <dbReference type="EMBL" id="CAF4290312.1"/>
    </source>
</evidence>
<comment type="caution">
    <text evidence="1">The sequence shown here is derived from an EMBL/GenBank/DDBJ whole genome shotgun (WGS) entry which is preliminary data.</text>
</comment>
<organism evidence="1 2">
    <name type="scientific">Rotaria sordida</name>
    <dbReference type="NCBI Taxonomy" id="392033"/>
    <lineage>
        <taxon>Eukaryota</taxon>
        <taxon>Metazoa</taxon>
        <taxon>Spiralia</taxon>
        <taxon>Gnathifera</taxon>
        <taxon>Rotifera</taxon>
        <taxon>Eurotatoria</taxon>
        <taxon>Bdelloidea</taxon>
        <taxon>Philodinida</taxon>
        <taxon>Philodinidae</taxon>
        <taxon>Rotaria</taxon>
    </lineage>
</organism>
<sequence>MITMLHTDMETTFKCGYCSMSNTEFTERLFKVTSQDQRRQTFVKQWLEIDMSLLEFIRKYACHIAHVYCLKMELDSYKSYIDRTESVYLWLSQLSVSKMQELNIDKNFYRTQTYIKYELSITEQRLSEAIIKLINCIENQEAISGLSVMDMTLLKAYIITFVRQDYRELHDDVVQKKTLLFLMADDVRLVKEFFNFKPNSIQVRALIVVSYEDYC</sequence>
<dbReference type="Proteomes" id="UP000663836">
    <property type="component" value="Unassembled WGS sequence"/>
</dbReference>
<proteinExistence type="predicted"/>
<reference evidence="1" key="1">
    <citation type="submission" date="2021-02" db="EMBL/GenBank/DDBJ databases">
        <authorList>
            <person name="Nowell W R."/>
        </authorList>
    </citation>
    <scope>NUCLEOTIDE SEQUENCE</scope>
</reference>
<dbReference type="EMBL" id="CAJOBD010032719">
    <property type="protein sequence ID" value="CAF4290312.1"/>
    <property type="molecule type" value="Genomic_DNA"/>
</dbReference>